<protein>
    <submittedName>
        <fullName evidence="1">Uncharacterized protein</fullName>
    </submittedName>
</protein>
<dbReference type="EMBL" id="CALSDN010000001">
    <property type="protein sequence ID" value="CAH6718462.1"/>
    <property type="molecule type" value="Genomic_DNA"/>
</dbReference>
<keyword evidence="2" id="KW-1185">Reference proteome</keyword>
<evidence type="ECO:0000313" key="2">
    <source>
        <dbReference type="Proteomes" id="UP001152531"/>
    </source>
</evidence>
<dbReference type="Proteomes" id="UP001152531">
    <property type="component" value="Unassembled WGS sequence"/>
</dbReference>
<accession>A0ACA9Y0L8</accession>
<name>A0ACA9Y0L8_9ASCO</name>
<evidence type="ECO:0000313" key="1">
    <source>
        <dbReference type="EMBL" id="CAH6718462.1"/>
    </source>
</evidence>
<gene>
    <name evidence="1" type="ORF">CLIB1444_01S07294</name>
</gene>
<reference evidence="1" key="1">
    <citation type="submission" date="2022-06" db="EMBL/GenBank/DDBJ databases">
        <authorList>
            <person name="Legras J.-L."/>
            <person name="Devillers H."/>
            <person name="Grondin C."/>
        </authorList>
    </citation>
    <scope>NUCLEOTIDE SEQUENCE</scope>
    <source>
        <strain evidence="1">CLIB 1444</strain>
    </source>
</reference>
<comment type="caution">
    <text evidence="1">The sequence shown here is derived from an EMBL/GenBank/DDBJ whole genome shotgun (WGS) entry which is preliminary data.</text>
</comment>
<sequence>MAAGYTILGKQIPSHVLSILTLGSVATIAAWPRAKAEPAPTAVVPAAKEDDFDLEKFFNDLTKEESK</sequence>
<organism evidence="1 2">
    <name type="scientific">[Candida] jaroonii</name>
    <dbReference type="NCBI Taxonomy" id="467808"/>
    <lineage>
        <taxon>Eukaryota</taxon>
        <taxon>Fungi</taxon>
        <taxon>Dikarya</taxon>
        <taxon>Ascomycota</taxon>
        <taxon>Saccharomycotina</taxon>
        <taxon>Pichiomycetes</taxon>
        <taxon>Debaryomycetaceae</taxon>
        <taxon>Yamadazyma</taxon>
    </lineage>
</organism>
<proteinExistence type="predicted"/>